<evidence type="ECO:0000313" key="8">
    <source>
        <dbReference type="EMBL" id="MEN5375771.1"/>
    </source>
</evidence>
<dbReference type="InterPro" id="IPR051906">
    <property type="entry name" value="TolC-like"/>
</dbReference>
<comment type="caution">
    <text evidence="8">The sequence shown here is derived from an EMBL/GenBank/DDBJ whole genome shotgun (WGS) entry which is preliminary data.</text>
</comment>
<dbReference type="PANTHER" id="PTHR30026:SF20">
    <property type="entry name" value="OUTER MEMBRANE PROTEIN TOLC"/>
    <property type="match status" value="1"/>
</dbReference>
<evidence type="ECO:0000256" key="4">
    <source>
        <dbReference type="ARBA" id="ARBA00022452"/>
    </source>
</evidence>
<dbReference type="InterPro" id="IPR003423">
    <property type="entry name" value="OMP_efflux"/>
</dbReference>
<dbReference type="Proteomes" id="UP001409291">
    <property type="component" value="Unassembled WGS sequence"/>
</dbReference>
<evidence type="ECO:0000256" key="3">
    <source>
        <dbReference type="ARBA" id="ARBA00022448"/>
    </source>
</evidence>
<evidence type="ECO:0000313" key="9">
    <source>
        <dbReference type="Proteomes" id="UP001409291"/>
    </source>
</evidence>
<dbReference type="PANTHER" id="PTHR30026">
    <property type="entry name" value="OUTER MEMBRANE PROTEIN TOLC"/>
    <property type="match status" value="1"/>
</dbReference>
<keyword evidence="4" id="KW-1134">Transmembrane beta strand</keyword>
<gene>
    <name evidence="8" type="ORF">ABE541_00685</name>
</gene>
<reference evidence="8 9" key="1">
    <citation type="submission" date="2024-04" db="EMBL/GenBank/DDBJ databases">
        <title>WGS of bacteria from Torrens River.</title>
        <authorList>
            <person name="Wyrsch E.R."/>
            <person name="Drigo B."/>
        </authorList>
    </citation>
    <scope>NUCLEOTIDE SEQUENCE [LARGE SCALE GENOMIC DNA]</scope>
    <source>
        <strain evidence="8 9">TWI391</strain>
    </source>
</reference>
<dbReference type="Gene3D" id="1.20.1600.10">
    <property type="entry name" value="Outer membrane efflux proteins (OEP)"/>
    <property type="match status" value="1"/>
</dbReference>
<organism evidence="8 9">
    <name type="scientific">Sphingobacterium kitahiroshimense</name>
    <dbReference type="NCBI Taxonomy" id="470446"/>
    <lineage>
        <taxon>Bacteria</taxon>
        <taxon>Pseudomonadati</taxon>
        <taxon>Bacteroidota</taxon>
        <taxon>Sphingobacteriia</taxon>
        <taxon>Sphingobacteriales</taxon>
        <taxon>Sphingobacteriaceae</taxon>
        <taxon>Sphingobacterium</taxon>
    </lineage>
</organism>
<evidence type="ECO:0000256" key="6">
    <source>
        <dbReference type="ARBA" id="ARBA00023136"/>
    </source>
</evidence>
<proteinExistence type="inferred from homology"/>
<comment type="similarity">
    <text evidence="2">Belongs to the outer membrane factor (OMF) (TC 1.B.17) family.</text>
</comment>
<accession>A0ABV0BLU4</accession>
<dbReference type="RefSeq" id="WP_346580329.1">
    <property type="nucleotide sequence ID" value="NZ_JBDJNQ010000001.1"/>
</dbReference>
<evidence type="ECO:0000256" key="2">
    <source>
        <dbReference type="ARBA" id="ARBA00007613"/>
    </source>
</evidence>
<evidence type="ECO:0000256" key="1">
    <source>
        <dbReference type="ARBA" id="ARBA00004442"/>
    </source>
</evidence>
<dbReference type="Pfam" id="PF02321">
    <property type="entry name" value="OEP"/>
    <property type="match status" value="2"/>
</dbReference>
<dbReference type="SUPFAM" id="SSF56954">
    <property type="entry name" value="Outer membrane efflux proteins (OEP)"/>
    <property type="match status" value="1"/>
</dbReference>
<comment type="subcellular location">
    <subcellularLocation>
        <location evidence="1">Cell outer membrane</location>
    </subcellularLocation>
</comment>
<dbReference type="EMBL" id="JBDJNQ010000001">
    <property type="protein sequence ID" value="MEN5375771.1"/>
    <property type="molecule type" value="Genomic_DNA"/>
</dbReference>
<evidence type="ECO:0000256" key="5">
    <source>
        <dbReference type="ARBA" id="ARBA00022692"/>
    </source>
</evidence>
<keyword evidence="7" id="KW-0998">Cell outer membrane</keyword>
<evidence type="ECO:0000256" key="7">
    <source>
        <dbReference type="ARBA" id="ARBA00023237"/>
    </source>
</evidence>
<keyword evidence="3" id="KW-0813">Transport</keyword>
<keyword evidence="9" id="KW-1185">Reference proteome</keyword>
<name>A0ABV0BLU4_9SPHI</name>
<keyword evidence="5" id="KW-0812">Transmembrane</keyword>
<sequence length="446" mass="50926">MIVLFRYILLTLGITCITGKVLFAQQTFDLHQCIAVALEKNITLDKAKLVLEDKNLDIKNYKNERLPNLNGFTNLYNNFGQSQDIFGNNARNDNFNSTLGLSSSYSILNNGKLKNFIKKSEREMEASRQDLALLKREITLKTIQAYLNVLLQKEICKSVDTALFFAESQLLKVQKSTDLGATSLTILYEAKANYERENEKNRQAHYTIDKAILELKQIMAIEPDQNFEINTETKAFSPLQQSSSESSDLYSSYLKQHPGLKKYALLSEALQFDQKAIKAQVYPTIDASLTLGSFYFNNLTTGFGRLPLFHQLQNNFSQQIGLTINVPIFNKNTVKTAVQKNKIQQAENAKQIQLEQLTIKQELTKQLLDLDNYQKQYKLATNVLEVTKKAFDLSLKSYEAGRISIYDLNTSRSNLLTTESELIQTKYNMLFTQILIHYLSTGDIKF</sequence>
<protein>
    <submittedName>
        <fullName evidence="8">TolC family protein</fullName>
    </submittedName>
</protein>
<keyword evidence="6" id="KW-0472">Membrane</keyword>